<dbReference type="PROSITE" id="PS51257">
    <property type="entry name" value="PROKAR_LIPOPROTEIN"/>
    <property type="match status" value="1"/>
</dbReference>
<keyword evidence="2" id="KW-0732">Signal</keyword>
<accession>A0ABS8WGB1</accession>
<evidence type="ECO:0000313" key="3">
    <source>
        <dbReference type="EMBL" id="MCE2596629.1"/>
    </source>
</evidence>
<dbReference type="Proteomes" id="UP001201273">
    <property type="component" value="Unassembled WGS sequence"/>
</dbReference>
<evidence type="ECO:0000256" key="2">
    <source>
        <dbReference type="SAM" id="SignalP"/>
    </source>
</evidence>
<name>A0ABS8WGB1_9GAMM</name>
<dbReference type="RefSeq" id="WP_233054262.1">
    <property type="nucleotide sequence ID" value="NZ_JAIMJA010000022.1"/>
</dbReference>
<keyword evidence="1" id="KW-0472">Membrane</keyword>
<comment type="caution">
    <text evidence="3">The sequence shown here is derived from an EMBL/GenBank/DDBJ whole genome shotgun (WGS) entry which is preliminary data.</text>
</comment>
<gene>
    <name evidence="3" type="primary">rhlP</name>
    <name evidence="3" type="ORF">K6Y31_17715</name>
</gene>
<sequence length="282" mass="31371">MKTKLFVILISVFGLAACSSFVSNNVGKNTISSSLVDFLYPDPESRTQHQPEIPVLTLPVKVGIAFVPPTGYSRNPIHEKDQIALLNTVKSSFAGYEYIDHIEVIPSTYLQGGQGFTTLSQVGRLYDIDVIALVSYDQVTQSLENNAALLYWTIVGMYMIPGNQNSVQTFVDTAVFDINSQKMLFRAPGVSQIERLSTAIGVDDTLNDKSREGFSLAVADMTKNLDAELARFKTRVKEEKVAKIEHSDGYSGGAMGWLIMFMFLVGITRKVNKLHSQWYFFI</sequence>
<keyword evidence="3" id="KW-0449">Lipoprotein</keyword>
<feature type="transmembrane region" description="Helical" evidence="1">
    <location>
        <begin position="249"/>
        <end position="267"/>
    </location>
</feature>
<feature type="signal peptide" evidence="2">
    <location>
        <begin position="1"/>
        <end position="24"/>
    </location>
</feature>
<reference evidence="3 4" key="1">
    <citation type="journal article" date="2022" name="Environ. Microbiol. Rep.">
        <title>Eco-phylogenetic analyses reveal divergent evolution of vitamin B12 metabolism in the marine bacterial family 'Psychromonadaceae'.</title>
        <authorList>
            <person name="Jin X."/>
            <person name="Yang Y."/>
            <person name="Cao H."/>
            <person name="Gao B."/>
            <person name="Zhao Z."/>
        </authorList>
    </citation>
    <scope>NUCLEOTIDE SEQUENCE [LARGE SCALE GENOMIC DNA]</scope>
    <source>
        <strain evidence="3 4">MKS20</strain>
    </source>
</reference>
<keyword evidence="1" id="KW-1133">Transmembrane helix</keyword>
<dbReference type="EMBL" id="JAIMJA010000022">
    <property type="protein sequence ID" value="MCE2596629.1"/>
    <property type="molecule type" value="Genomic_DNA"/>
</dbReference>
<protein>
    <submittedName>
        <fullName evidence="3">Rhombotarget lipoprotein</fullName>
    </submittedName>
</protein>
<proteinExistence type="predicted"/>
<keyword evidence="1" id="KW-0812">Transmembrane</keyword>
<keyword evidence="4" id="KW-1185">Reference proteome</keyword>
<organism evidence="3 4">
    <name type="scientific">Motilimonas cestriensis</name>
    <dbReference type="NCBI Taxonomy" id="2742685"/>
    <lineage>
        <taxon>Bacteria</taxon>
        <taxon>Pseudomonadati</taxon>
        <taxon>Pseudomonadota</taxon>
        <taxon>Gammaproteobacteria</taxon>
        <taxon>Alteromonadales</taxon>
        <taxon>Alteromonadales genera incertae sedis</taxon>
        <taxon>Motilimonas</taxon>
    </lineage>
</organism>
<evidence type="ECO:0000313" key="4">
    <source>
        <dbReference type="Proteomes" id="UP001201273"/>
    </source>
</evidence>
<dbReference type="NCBIfam" id="TIGR04179">
    <property type="entry name" value="rhombo_lipo"/>
    <property type="match status" value="1"/>
</dbReference>
<dbReference type="InterPro" id="IPR026443">
    <property type="entry name" value="Rhombo_lipo"/>
</dbReference>
<feature type="chain" id="PRO_5045719403" evidence="2">
    <location>
        <begin position="25"/>
        <end position="282"/>
    </location>
</feature>
<evidence type="ECO:0000256" key="1">
    <source>
        <dbReference type="SAM" id="Phobius"/>
    </source>
</evidence>